<evidence type="ECO:0000256" key="4">
    <source>
        <dbReference type="ARBA" id="ARBA00022741"/>
    </source>
</evidence>
<dbReference type="InterPro" id="IPR017959">
    <property type="entry name" value="Asn/Gln-tRNA_amidoTrfase_suB/E"/>
</dbReference>
<dbReference type="InterPro" id="IPR003789">
    <property type="entry name" value="Asn/Gln_tRNA_amidoTrase-B-like"/>
</dbReference>
<dbReference type="SUPFAM" id="SSF89095">
    <property type="entry name" value="GatB/YqeY motif"/>
    <property type="match status" value="1"/>
</dbReference>
<comment type="similarity">
    <text evidence="1 10">Belongs to the GatB/GatE family. GatB subfamily.</text>
</comment>
<gene>
    <name evidence="10 12" type="primary">gatB</name>
    <name evidence="12" type="ORF">WMW72_30585</name>
</gene>
<evidence type="ECO:0000256" key="10">
    <source>
        <dbReference type="HAMAP-Rule" id="MF_00121"/>
    </source>
</evidence>
<dbReference type="InterPro" id="IPR014746">
    <property type="entry name" value="Gln_synth/guanido_kin_cat_dom"/>
</dbReference>
<evidence type="ECO:0000259" key="11">
    <source>
        <dbReference type="SMART" id="SM00845"/>
    </source>
</evidence>
<dbReference type="InterPro" id="IPR004413">
    <property type="entry name" value="GatB"/>
</dbReference>
<dbReference type="Gene3D" id="1.10.150.380">
    <property type="entry name" value="GatB domain, N-terminal subdomain"/>
    <property type="match status" value="1"/>
</dbReference>
<comment type="function">
    <text evidence="7 10">Allows the formation of correctly charged Asn-tRNA(Asn) or Gln-tRNA(Gln) through the transamidation of misacylated Asp-tRNA(Asn) or Glu-tRNA(Gln) in organisms which lack either or both of asparaginyl-tRNA or glutaminyl-tRNA synthetases. The reaction takes place in the presence of glutamine and ATP through an activated phospho-Asp-tRNA(Asn) or phospho-Glu-tRNA(Gln).</text>
</comment>
<dbReference type="NCBIfam" id="NF004014">
    <property type="entry name" value="PRK05477.1-4"/>
    <property type="match status" value="1"/>
</dbReference>
<protein>
    <recommendedName>
        <fullName evidence="10">Aspartyl/glutamyl-tRNA(Asn/Gln) amidotransferase subunit B</fullName>
        <shortName evidence="10">Asp/Glu-ADT subunit B</shortName>
        <ecNumber evidence="10">6.3.5.-</ecNumber>
    </recommendedName>
</protein>
<dbReference type="PANTHER" id="PTHR11659:SF0">
    <property type="entry name" value="GLUTAMYL-TRNA(GLN) AMIDOTRANSFERASE SUBUNIT B, MITOCHONDRIAL"/>
    <property type="match status" value="1"/>
</dbReference>
<accession>A0ABU9DVY7</accession>
<dbReference type="SUPFAM" id="SSF55931">
    <property type="entry name" value="Glutamine synthetase/guanido kinase"/>
    <property type="match status" value="1"/>
</dbReference>
<dbReference type="Gene3D" id="1.10.10.410">
    <property type="match status" value="1"/>
</dbReference>
<comment type="caution">
    <text evidence="12">The sequence shown here is derived from an EMBL/GenBank/DDBJ whole genome shotgun (WGS) entry which is preliminary data.</text>
</comment>
<dbReference type="NCBIfam" id="TIGR00133">
    <property type="entry name" value="gatB"/>
    <property type="match status" value="1"/>
</dbReference>
<dbReference type="InterPro" id="IPR006075">
    <property type="entry name" value="Asn/Gln-tRNA_Trfase_suB/E_cat"/>
</dbReference>
<proteinExistence type="inferred from homology"/>
<dbReference type="Pfam" id="PF02934">
    <property type="entry name" value="GatB_N"/>
    <property type="match status" value="1"/>
</dbReference>
<dbReference type="RefSeq" id="WP_341419379.1">
    <property type="nucleotide sequence ID" value="NZ_JBBPCC010000027.1"/>
</dbReference>
<evidence type="ECO:0000256" key="3">
    <source>
        <dbReference type="ARBA" id="ARBA00022598"/>
    </source>
</evidence>
<keyword evidence="6 10" id="KW-0648">Protein biosynthesis</keyword>
<dbReference type="HAMAP" id="MF_00121">
    <property type="entry name" value="GatB"/>
    <property type="match status" value="1"/>
</dbReference>
<evidence type="ECO:0000313" key="13">
    <source>
        <dbReference type="Proteomes" id="UP001469365"/>
    </source>
</evidence>
<keyword evidence="13" id="KW-1185">Reference proteome</keyword>
<dbReference type="InterPro" id="IPR017958">
    <property type="entry name" value="Gln-tRNA_amidoTrfase_suB_CS"/>
</dbReference>
<feature type="domain" description="Asn/Gln amidotransferase" evidence="11">
    <location>
        <begin position="339"/>
        <end position="486"/>
    </location>
</feature>
<dbReference type="GO" id="GO:0016874">
    <property type="term" value="F:ligase activity"/>
    <property type="evidence" value="ECO:0007669"/>
    <property type="project" value="UniProtKB-KW"/>
</dbReference>
<comment type="catalytic activity">
    <reaction evidence="8 10">
        <text>L-aspartyl-tRNA(Asn) + L-glutamine + ATP + H2O = L-asparaginyl-tRNA(Asn) + L-glutamate + ADP + phosphate + 2 H(+)</text>
        <dbReference type="Rhea" id="RHEA:14513"/>
        <dbReference type="Rhea" id="RHEA-COMP:9674"/>
        <dbReference type="Rhea" id="RHEA-COMP:9677"/>
        <dbReference type="ChEBI" id="CHEBI:15377"/>
        <dbReference type="ChEBI" id="CHEBI:15378"/>
        <dbReference type="ChEBI" id="CHEBI:29985"/>
        <dbReference type="ChEBI" id="CHEBI:30616"/>
        <dbReference type="ChEBI" id="CHEBI:43474"/>
        <dbReference type="ChEBI" id="CHEBI:58359"/>
        <dbReference type="ChEBI" id="CHEBI:78515"/>
        <dbReference type="ChEBI" id="CHEBI:78516"/>
        <dbReference type="ChEBI" id="CHEBI:456216"/>
    </reaction>
</comment>
<name>A0ABU9DVY7_9BACL</name>
<dbReference type="Pfam" id="PF02637">
    <property type="entry name" value="GatB_Yqey"/>
    <property type="match status" value="1"/>
</dbReference>
<reference evidence="12 13" key="1">
    <citation type="submission" date="2024-04" db="EMBL/GenBank/DDBJ databases">
        <title>draft genome sequnece of Paenibacillus filicis.</title>
        <authorList>
            <person name="Kim D.-U."/>
        </authorList>
    </citation>
    <scope>NUCLEOTIDE SEQUENCE [LARGE SCALE GENOMIC DNA]</scope>
    <source>
        <strain evidence="12 13">KACC14197</strain>
    </source>
</reference>
<keyword evidence="5 10" id="KW-0067">ATP-binding</keyword>
<comment type="subunit">
    <text evidence="2 10">Heterotrimer of A, B and C subunits.</text>
</comment>
<evidence type="ECO:0000256" key="2">
    <source>
        <dbReference type="ARBA" id="ARBA00011123"/>
    </source>
</evidence>
<dbReference type="InterPro" id="IPR042114">
    <property type="entry name" value="GatB_C_1"/>
</dbReference>
<evidence type="ECO:0000256" key="8">
    <source>
        <dbReference type="ARBA" id="ARBA00047380"/>
    </source>
</evidence>
<dbReference type="PROSITE" id="PS01234">
    <property type="entry name" value="GATB"/>
    <property type="match status" value="1"/>
</dbReference>
<dbReference type="NCBIfam" id="NF004012">
    <property type="entry name" value="PRK05477.1-2"/>
    <property type="match status" value="1"/>
</dbReference>
<sequence>MTAATGNQQGSDRKYETVIGLEVHVELHTKSKIFCGCSTSFGAPPNTHTCPVCLGHPGVLPVLNKQALEYAIKASMALNCQVATDTKFDRKNYFYPDSPKAYQISQYDKPVGEHGWVEIEVGGVTKRIGITRVHLEEDAGKLTHVDGGYASLVDFNRVGTPLIEIVSEPDLRSPEEARAYLEKIKAIMQYCDVSDVKMEEGSLRCDANISLRPFGREKFGTKAELKNMNSFRGVQRGLEYEEWRQADVLDSGDEVVQETRRWDEAQGKTLTMRSKEQAHDYRYFPDPDLVSAHIDEEWKTRVQSTIPELPDARKKRYVEQYSLPSYDAEVITASMKLADFFEESLNYTQDAKAVSNWIMGDLLGYLNASGLELADVRITGQGLGEMIGLIEKGTISSKIAKTVFKSMLETGKSPQAIVEEQGLVQISDEGAIAAIVDQIVANNPQSVADFKAGKDKAVGFLVGQIMKETKGKANPGLVNKLILESLNR</sequence>
<dbReference type="Proteomes" id="UP001469365">
    <property type="component" value="Unassembled WGS sequence"/>
</dbReference>
<dbReference type="EMBL" id="JBBPCC010000027">
    <property type="protein sequence ID" value="MEK8132255.1"/>
    <property type="molecule type" value="Genomic_DNA"/>
</dbReference>
<dbReference type="InterPro" id="IPR018027">
    <property type="entry name" value="Asn/Gln_amidotransferase"/>
</dbReference>
<evidence type="ECO:0000256" key="5">
    <source>
        <dbReference type="ARBA" id="ARBA00022840"/>
    </source>
</evidence>
<dbReference type="SMART" id="SM00845">
    <property type="entry name" value="GatB_Yqey"/>
    <property type="match status" value="1"/>
</dbReference>
<evidence type="ECO:0000313" key="12">
    <source>
        <dbReference type="EMBL" id="MEK8132255.1"/>
    </source>
</evidence>
<evidence type="ECO:0000256" key="7">
    <source>
        <dbReference type="ARBA" id="ARBA00024799"/>
    </source>
</evidence>
<evidence type="ECO:0000256" key="6">
    <source>
        <dbReference type="ARBA" id="ARBA00022917"/>
    </source>
</evidence>
<dbReference type="EC" id="6.3.5.-" evidence="10"/>
<comment type="catalytic activity">
    <reaction evidence="9 10">
        <text>L-glutamyl-tRNA(Gln) + L-glutamine + ATP + H2O = L-glutaminyl-tRNA(Gln) + L-glutamate + ADP + phosphate + H(+)</text>
        <dbReference type="Rhea" id="RHEA:17521"/>
        <dbReference type="Rhea" id="RHEA-COMP:9681"/>
        <dbReference type="Rhea" id="RHEA-COMP:9684"/>
        <dbReference type="ChEBI" id="CHEBI:15377"/>
        <dbReference type="ChEBI" id="CHEBI:15378"/>
        <dbReference type="ChEBI" id="CHEBI:29985"/>
        <dbReference type="ChEBI" id="CHEBI:30616"/>
        <dbReference type="ChEBI" id="CHEBI:43474"/>
        <dbReference type="ChEBI" id="CHEBI:58359"/>
        <dbReference type="ChEBI" id="CHEBI:78520"/>
        <dbReference type="ChEBI" id="CHEBI:78521"/>
        <dbReference type="ChEBI" id="CHEBI:456216"/>
    </reaction>
</comment>
<evidence type="ECO:0000256" key="1">
    <source>
        <dbReference type="ARBA" id="ARBA00005306"/>
    </source>
</evidence>
<dbReference type="NCBIfam" id="NF004011">
    <property type="entry name" value="PRK05477.1-1"/>
    <property type="match status" value="1"/>
</dbReference>
<keyword evidence="4 10" id="KW-0547">Nucleotide-binding</keyword>
<evidence type="ECO:0000256" key="9">
    <source>
        <dbReference type="ARBA" id="ARBA00047913"/>
    </source>
</evidence>
<dbReference type="InterPro" id="IPR023168">
    <property type="entry name" value="GatB_Yqey_C_2"/>
</dbReference>
<organism evidence="12 13">
    <name type="scientific">Paenibacillus filicis</name>
    <dbReference type="NCBI Taxonomy" id="669464"/>
    <lineage>
        <taxon>Bacteria</taxon>
        <taxon>Bacillati</taxon>
        <taxon>Bacillota</taxon>
        <taxon>Bacilli</taxon>
        <taxon>Bacillales</taxon>
        <taxon>Paenibacillaceae</taxon>
        <taxon>Paenibacillus</taxon>
    </lineage>
</organism>
<keyword evidence="3 10" id="KW-0436">Ligase</keyword>
<dbReference type="PANTHER" id="PTHR11659">
    <property type="entry name" value="GLUTAMYL-TRNA GLN AMIDOTRANSFERASE SUBUNIT B MITOCHONDRIAL AND PROKARYOTIC PET112-RELATED"/>
    <property type="match status" value="1"/>
</dbReference>